<protein>
    <submittedName>
        <fullName evidence="1">Uncharacterized protein</fullName>
    </submittedName>
</protein>
<reference evidence="1" key="1">
    <citation type="submission" date="2019-05" db="EMBL/GenBank/DDBJ databases">
        <authorList>
            <person name="Castillo A."/>
            <person name="Giampetruzzi A."/>
            <person name="Landa B."/>
            <person name="Saponari M."/>
            <person name="Almeida R.P.P."/>
            <person name="Moralejo E."/>
            <person name="Marco-Noales E."/>
            <person name="Velasco-Amo M.P."/>
            <person name="Roman-Ecija M."/>
            <person name="Navarro I."/>
            <person name="Monterde A."/>
            <person name="Barbe S."/>
        </authorList>
    </citation>
    <scope>NUCLEOTIDE SEQUENCE</scope>
    <source>
        <strain evidence="1">XYL1981</strain>
    </source>
</reference>
<dbReference type="AlphaFoldDB" id="A0A9Q4MJ69"/>
<proteinExistence type="predicted"/>
<dbReference type="EMBL" id="VDCJ01000338">
    <property type="protein sequence ID" value="MRU23403.1"/>
    <property type="molecule type" value="Genomic_DNA"/>
</dbReference>
<comment type="caution">
    <text evidence="1">The sequence shown here is derived from an EMBL/GenBank/DDBJ whole genome shotgun (WGS) entry which is preliminary data.</text>
</comment>
<gene>
    <name evidence="1" type="ORF">FG476_04760</name>
</gene>
<name>A0A9Q4MJ69_XYLFS</name>
<dbReference type="Proteomes" id="UP000474061">
    <property type="component" value="Unassembled WGS sequence"/>
</dbReference>
<sequence length="118" mass="13289">MHLSNVGEVLYLIEALQCYAASLPAHVIWSGKETLGCKCPLKRLAQKHFESVYVTLSPAWSAQYQCEKDPQQRSYVVSGQSAAYLLFDLQPQQPGICRDDRAFLHGQAIIFSFLSWVP</sequence>
<organism evidence="1 2">
    <name type="scientific">Xylella fastidiosa subsp. multiplex</name>
    <dbReference type="NCBI Taxonomy" id="644357"/>
    <lineage>
        <taxon>Bacteria</taxon>
        <taxon>Pseudomonadati</taxon>
        <taxon>Pseudomonadota</taxon>
        <taxon>Gammaproteobacteria</taxon>
        <taxon>Lysobacterales</taxon>
        <taxon>Lysobacteraceae</taxon>
        <taxon>Xylella</taxon>
    </lineage>
</organism>
<evidence type="ECO:0000313" key="2">
    <source>
        <dbReference type="Proteomes" id="UP000474061"/>
    </source>
</evidence>
<reference evidence="1" key="2">
    <citation type="journal article" date="2020" name="Appl. Environ. Microbiol.">
        <title>Multiple intercontinental introductions associated with the emergence of a plant pathogen in Europe.</title>
        <authorList>
            <person name="Landa B.B."/>
            <person name="Castillo A.I."/>
            <person name="Giampetruzzi A."/>
            <person name="Kahn A."/>
            <person name="Roman-Ecija M."/>
            <person name="Velasco-Amo M.P."/>
            <person name="Navas-Cortes J.A."/>
            <person name="Marco-Noales E."/>
            <person name="Barbe S."/>
            <person name="Moralejo E."/>
            <person name="Coletta-Filho H.D."/>
            <person name="Saldarelli P."/>
            <person name="Saponari M."/>
            <person name="Almeida R.P.P."/>
        </authorList>
    </citation>
    <scope>NUCLEOTIDE SEQUENCE</scope>
    <source>
        <strain evidence="1">XYL1981</strain>
    </source>
</reference>
<accession>A0A9Q4MJ69</accession>
<evidence type="ECO:0000313" key="1">
    <source>
        <dbReference type="EMBL" id="MRU23403.1"/>
    </source>
</evidence>